<organism evidence="3 4">
    <name type="scientific">Mizuhopecten yessoensis</name>
    <name type="common">Japanese scallop</name>
    <name type="synonym">Patinopecten yessoensis</name>
    <dbReference type="NCBI Taxonomy" id="6573"/>
    <lineage>
        <taxon>Eukaryota</taxon>
        <taxon>Metazoa</taxon>
        <taxon>Spiralia</taxon>
        <taxon>Lophotrochozoa</taxon>
        <taxon>Mollusca</taxon>
        <taxon>Bivalvia</taxon>
        <taxon>Autobranchia</taxon>
        <taxon>Pteriomorphia</taxon>
        <taxon>Pectinida</taxon>
        <taxon>Pectinoidea</taxon>
        <taxon>Pectinidae</taxon>
        <taxon>Mizuhopecten</taxon>
    </lineage>
</organism>
<dbReference type="PANTHER" id="PTHR24067">
    <property type="entry name" value="UBIQUITIN-CONJUGATING ENZYME E2"/>
    <property type="match status" value="1"/>
</dbReference>
<dbReference type="AlphaFoldDB" id="A0A210PNH3"/>
<accession>A0A210PNH3</accession>
<keyword evidence="4" id="KW-1185">Reference proteome</keyword>
<dbReference type="InterPro" id="IPR016135">
    <property type="entry name" value="UBQ-conjugating_enzyme/RWD"/>
</dbReference>
<evidence type="ECO:0000313" key="4">
    <source>
        <dbReference type="Proteomes" id="UP000242188"/>
    </source>
</evidence>
<dbReference type="CDD" id="cd23802">
    <property type="entry name" value="UBCc_UBE2Q"/>
    <property type="match status" value="1"/>
</dbReference>
<reference evidence="3 4" key="1">
    <citation type="journal article" date="2017" name="Nat. Ecol. Evol.">
        <title>Scallop genome provides insights into evolution of bilaterian karyotype and development.</title>
        <authorList>
            <person name="Wang S."/>
            <person name="Zhang J."/>
            <person name="Jiao W."/>
            <person name="Li J."/>
            <person name="Xun X."/>
            <person name="Sun Y."/>
            <person name="Guo X."/>
            <person name="Huan P."/>
            <person name="Dong B."/>
            <person name="Zhang L."/>
            <person name="Hu X."/>
            <person name="Sun X."/>
            <person name="Wang J."/>
            <person name="Zhao C."/>
            <person name="Wang Y."/>
            <person name="Wang D."/>
            <person name="Huang X."/>
            <person name="Wang R."/>
            <person name="Lv J."/>
            <person name="Li Y."/>
            <person name="Zhang Z."/>
            <person name="Liu B."/>
            <person name="Lu W."/>
            <person name="Hui Y."/>
            <person name="Liang J."/>
            <person name="Zhou Z."/>
            <person name="Hou R."/>
            <person name="Li X."/>
            <person name="Liu Y."/>
            <person name="Li H."/>
            <person name="Ning X."/>
            <person name="Lin Y."/>
            <person name="Zhao L."/>
            <person name="Xing Q."/>
            <person name="Dou J."/>
            <person name="Li Y."/>
            <person name="Mao J."/>
            <person name="Guo H."/>
            <person name="Dou H."/>
            <person name="Li T."/>
            <person name="Mu C."/>
            <person name="Jiang W."/>
            <person name="Fu Q."/>
            <person name="Fu X."/>
            <person name="Miao Y."/>
            <person name="Liu J."/>
            <person name="Yu Q."/>
            <person name="Li R."/>
            <person name="Liao H."/>
            <person name="Li X."/>
            <person name="Kong Y."/>
            <person name="Jiang Z."/>
            <person name="Chourrout D."/>
            <person name="Li R."/>
            <person name="Bao Z."/>
        </authorList>
    </citation>
    <scope>NUCLEOTIDE SEQUENCE [LARGE SCALE GENOMIC DNA]</scope>
    <source>
        <strain evidence="3 4">PY_sf001</strain>
    </source>
</reference>
<dbReference type="Pfam" id="PF15167">
    <property type="entry name" value="DUF4581"/>
    <property type="match status" value="1"/>
</dbReference>
<dbReference type="InterPro" id="IPR000608">
    <property type="entry name" value="UBC"/>
</dbReference>
<dbReference type="InterPro" id="IPR050113">
    <property type="entry name" value="Ub_conjugating_enzyme"/>
</dbReference>
<dbReference type="STRING" id="6573.A0A210PNH3"/>
<dbReference type="EMBL" id="NEDP02005575">
    <property type="protein sequence ID" value="OWF38017.1"/>
    <property type="molecule type" value="Genomic_DNA"/>
</dbReference>
<dbReference type="OrthoDB" id="109543at2759"/>
<evidence type="ECO:0000259" key="2">
    <source>
        <dbReference type="PROSITE" id="PS50127"/>
    </source>
</evidence>
<dbReference type="InterPro" id="IPR027892">
    <property type="entry name" value="Maturin"/>
</dbReference>
<name>A0A210PNH3_MIZYE</name>
<feature type="domain" description="UBC core" evidence="2">
    <location>
        <begin position="161"/>
        <end position="322"/>
    </location>
</feature>
<sequence length="322" mass="36782">MEFPQLLISSEAWSEKSGSKFKVLSSDEEEKKVLFHVPDTEITFHLSICDISEDKTKLMVWSNNDNVLPYLNDVQEFTESCKPVHVVLDKVDTCLKPLVTTALADDDDEDEGCGSDDNDDYGAYYDNEDLDADQEEVPKVKEASSEDEDEENFFGAQGTPGAVQRLLRDLKGMKESYKFGIEGRPRGDNLFIWDVKLKDFPPESKLGKDLQNFADKFKREPAVYIEMHFPGEYPMKPPFVRILRPRFKFLTGHVTIGGSICMQMLTNSGWTPTNDIEAILVQIRSEIMSDPNAQLERSDSDRPYGEQEARDAFTRMVKRYGW</sequence>
<comment type="caution">
    <text evidence="3">The sequence shown here is derived from an EMBL/GenBank/DDBJ whole genome shotgun (WGS) entry which is preliminary data.</text>
</comment>
<evidence type="ECO:0000256" key="1">
    <source>
        <dbReference type="SAM" id="MobiDB-lite"/>
    </source>
</evidence>
<dbReference type="Pfam" id="PF00179">
    <property type="entry name" value="UQ_con"/>
    <property type="match status" value="1"/>
</dbReference>
<dbReference type="Gene3D" id="3.10.110.10">
    <property type="entry name" value="Ubiquitin Conjugating Enzyme"/>
    <property type="match status" value="1"/>
</dbReference>
<dbReference type="SUPFAM" id="SSF54495">
    <property type="entry name" value="UBC-like"/>
    <property type="match status" value="1"/>
</dbReference>
<feature type="region of interest" description="Disordered" evidence="1">
    <location>
        <begin position="105"/>
        <end position="156"/>
    </location>
</feature>
<proteinExistence type="predicted"/>
<evidence type="ECO:0000313" key="3">
    <source>
        <dbReference type="EMBL" id="OWF38017.1"/>
    </source>
</evidence>
<dbReference type="Proteomes" id="UP000242188">
    <property type="component" value="Unassembled WGS sequence"/>
</dbReference>
<dbReference type="PROSITE" id="PS50127">
    <property type="entry name" value="UBC_2"/>
    <property type="match status" value="1"/>
</dbReference>
<dbReference type="SMART" id="SM00212">
    <property type="entry name" value="UBCc"/>
    <property type="match status" value="1"/>
</dbReference>
<feature type="compositionally biased region" description="Acidic residues" evidence="1">
    <location>
        <begin position="105"/>
        <end position="135"/>
    </location>
</feature>
<protein>
    <submittedName>
        <fullName evidence="3">Ubiquitin-conjugating enzyme E2Q-like protein</fullName>
    </submittedName>
</protein>
<gene>
    <name evidence="3" type="ORF">KP79_PYT14334</name>
</gene>